<comment type="subcellular location">
    <subcellularLocation>
        <location evidence="1">Endoplasmic reticulum membrane</location>
        <topology evidence="1">Single-pass type IV membrane protein</topology>
    </subcellularLocation>
    <subcellularLocation>
        <location evidence="8">Golgi apparatus</location>
        <location evidence="8">cis-Golgi network membrane</location>
    </subcellularLocation>
    <subcellularLocation>
        <location evidence="2">Melanosome</location>
    </subcellularLocation>
</comment>
<organism evidence="9 10">
    <name type="scientific">Anopheles stephensi</name>
    <name type="common">Indo-Pakistan malaria mosquito</name>
    <dbReference type="NCBI Taxonomy" id="30069"/>
    <lineage>
        <taxon>Eukaryota</taxon>
        <taxon>Metazoa</taxon>
        <taxon>Ecdysozoa</taxon>
        <taxon>Arthropoda</taxon>
        <taxon>Hexapoda</taxon>
        <taxon>Insecta</taxon>
        <taxon>Pterygota</taxon>
        <taxon>Neoptera</taxon>
        <taxon>Endopterygota</taxon>
        <taxon>Diptera</taxon>
        <taxon>Nematocera</taxon>
        <taxon>Culicoidea</taxon>
        <taxon>Culicidae</taxon>
        <taxon>Anophelinae</taxon>
        <taxon>Anopheles</taxon>
    </lineage>
</organism>
<dbReference type="VEuPathDB" id="VectorBase:ASTE003685"/>
<reference evidence="10" key="1">
    <citation type="journal article" date="2014" name="Genome Biol.">
        <title>Genome analysis of a major urban malaria vector mosquito, Anopheles stephensi.</title>
        <authorList>
            <person name="Jiang X."/>
            <person name="Peery A."/>
            <person name="Hall A.B."/>
            <person name="Sharma A."/>
            <person name="Chen X.G."/>
            <person name="Waterhouse R.M."/>
            <person name="Komissarov A."/>
            <person name="Riehle M.M."/>
            <person name="Shouche Y."/>
            <person name="Sharakhova M.V."/>
            <person name="Lawson D."/>
            <person name="Pakpour N."/>
            <person name="Arensburger P."/>
            <person name="Davidson V.L."/>
            <person name="Eiglmeier K."/>
            <person name="Emrich S."/>
            <person name="George P."/>
            <person name="Kennedy R.C."/>
            <person name="Mane S.P."/>
            <person name="Maslen G."/>
            <person name="Oringanje C."/>
            <person name="Qi Y."/>
            <person name="Settlage R."/>
            <person name="Tojo M."/>
            <person name="Tubio J.M."/>
            <person name="Unger M.F."/>
            <person name="Wang B."/>
            <person name="Vernick K.D."/>
            <person name="Ribeiro J.M."/>
            <person name="James A.A."/>
            <person name="Michel K."/>
            <person name="Riehle M.A."/>
            <person name="Luckhart S."/>
            <person name="Sharakhov I.V."/>
            <person name="Tu Z."/>
        </authorList>
    </citation>
    <scope>NUCLEOTIDE SEQUENCE [LARGE SCALE GENOMIC DNA]</scope>
    <source>
        <strain evidence="10">Indian</strain>
    </source>
</reference>
<evidence type="ECO:0000256" key="4">
    <source>
        <dbReference type="ARBA" id="ARBA00022927"/>
    </source>
</evidence>
<sequence length="62" mass="6993">MALMTMIARFVDGLPLVGTMQEDEQSGRSILEYQNQAKLLFRKLGPNSPTRCSIETGPYLFQ</sequence>
<dbReference type="STRING" id="30069.A0A182YSW8"/>
<protein>
    <submittedName>
        <fullName evidence="9">Longin domain-containing protein</fullName>
    </submittedName>
</protein>
<evidence type="ECO:0000256" key="1">
    <source>
        <dbReference type="ARBA" id="ARBA00004163"/>
    </source>
</evidence>
<comment type="similarity">
    <text evidence="3">Belongs to the synaptobrevin family.</text>
</comment>
<dbReference type="Gene3D" id="3.30.450.50">
    <property type="entry name" value="Longin domain"/>
    <property type="match status" value="1"/>
</dbReference>
<evidence type="ECO:0000256" key="6">
    <source>
        <dbReference type="ARBA" id="ARBA00023136"/>
    </source>
</evidence>
<dbReference type="PANTHER" id="PTHR45837">
    <property type="entry name" value="VESICLE-TRAFFICKING PROTEIN SEC22B"/>
    <property type="match status" value="1"/>
</dbReference>
<dbReference type="VEuPathDB" id="VectorBase:ASTEI11554"/>
<dbReference type="GO" id="GO:0006890">
    <property type="term" value="P:retrograde vesicle-mediated transport, Golgi to endoplasmic reticulum"/>
    <property type="evidence" value="ECO:0007669"/>
    <property type="project" value="InterPro"/>
</dbReference>
<reference evidence="9" key="2">
    <citation type="submission" date="2020-05" db="UniProtKB">
        <authorList>
            <consortium name="EnsemblMetazoa"/>
        </authorList>
    </citation>
    <scope>IDENTIFICATION</scope>
    <source>
        <strain evidence="9">Indian</strain>
    </source>
</reference>
<keyword evidence="6" id="KW-0472">Membrane</keyword>
<comment type="function">
    <text evidence="7">SNARE involved in targeting and fusion of ER-derived transport vesicles with the Golgi complex as well as Golgi-derived retrograde transport vesicles with the ER.</text>
</comment>
<dbReference type="VEuPathDB" id="VectorBase:ASTEI20_043717"/>
<dbReference type="Proteomes" id="UP000076408">
    <property type="component" value="Unassembled WGS sequence"/>
</dbReference>
<dbReference type="GO" id="GO:0005794">
    <property type="term" value="C:Golgi apparatus"/>
    <property type="evidence" value="ECO:0007669"/>
    <property type="project" value="UniProtKB-SubCell"/>
</dbReference>
<evidence type="ECO:0000313" key="9">
    <source>
        <dbReference type="EnsemblMetazoa" id="ASTEI11554-PA"/>
    </source>
</evidence>
<keyword evidence="10" id="KW-1185">Reference proteome</keyword>
<dbReference type="GO" id="GO:0015031">
    <property type="term" value="P:protein transport"/>
    <property type="evidence" value="ECO:0007669"/>
    <property type="project" value="UniProtKB-KW"/>
</dbReference>
<dbReference type="InterPro" id="IPR011012">
    <property type="entry name" value="Longin-like_dom_sf"/>
</dbReference>
<evidence type="ECO:0000256" key="7">
    <source>
        <dbReference type="ARBA" id="ARBA00024173"/>
    </source>
</evidence>
<dbReference type="GO" id="GO:0005484">
    <property type="term" value="F:SNAP receptor activity"/>
    <property type="evidence" value="ECO:0007669"/>
    <property type="project" value="InterPro"/>
</dbReference>
<keyword evidence="5" id="KW-0175">Coiled coil</keyword>
<evidence type="ECO:0000313" key="10">
    <source>
        <dbReference type="Proteomes" id="UP000076408"/>
    </source>
</evidence>
<keyword evidence="4" id="KW-0813">Transport</keyword>
<dbReference type="OMA" id="LGIVHDC"/>
<name>A0A182YSW8_ANOST</name>
<dbReference type="InterPro" id="IPR044565">
    <property type="entry name" value="Sec22"/>
</dbReference>
<dbReference type="SUPFAM" id="SSF64356">
    <property type="entry name" value="SNARE-like"/>
    <property type="match status" value="1"/>
</dbReference>
<accession>A0A182YSW8</accession>
<dbReference type="GO" id="GO:0005789">
    <property type="term" value="C:endoplasmic reticulum membrane"/>
    <property type="evidence" value="ECO:0007669"/>
    <property type="project" value="UniProtKB-SubCell"/>
</dbReference>
<proteinExistence type="inferred from homology"/>
<evidence type="ECO:0000256" key="5">
    <source>
        <dbReference type="ARBA" id="ARBA00023054"/>
    </source>
</evidence>
<dbReference type="AlphaFoldDB" id="A0A182YSW8"/>
<keyword evidence="4" id="KW-0653">Protein transport</keyword>
<evidence type="ECO:0000256" key="8">
    <source>
        <dbReference type="ARBA" id="ARBA00024188"/>
    </source>
</evidence>
<dbReference type="GO" id="GO:0006888">
    <property type="term" value="P:endoplasmic reticulum to Golgi vesicle-mediated transport"/>
    <property type="evidence" value="ECO:0007669"/>
    <property type="project" value="InterPro"/>
</dbReference>
<dbReference type="CDD" id="cd14824">
    <property type="entry name" value="Longin"/>
    <property type="match status" value="1"/>
</dbReference>
<evidence type="ECO:0000256" key="3">
    <source>
        <dbReference type="ARBA" id="ARBA00008025"/>
    </source>
</evidence>
<dbReference type="PROSITE" id="PS50859">
    <property type="entry name" value="LONGIN"/>
    <property type="match status" value="1"/>
</dbReference>
<dbReference type="InterPro" id="IPR010908">
    <property type="entry name" value="Longin_dom"/>
</dbReference>
<evidence type="ECO:0000256" key="2">
    <source>
        <dbReference type="ARBA" id="ARBA00004223"/>
    </source>
</evidence>
<dbReference type="EnsemblMetazoa" id="ASTEI11554-RA">
    <property type="protein sequence ID" value="ASTEI11554-PA"/>
    <property type="gene ID" value="ASTEI11554"/>
</dbReference>